<keyword evidence="3" id="KW-1185">Reference proteome</keyword>
<protein>
    <submittedName>
        <fullName evidence="2">Uncharacterized protein</fullName>
    </submittedName>
</protein>
<accession>A0A6P2BW27</accession>
<evidence type="ECO:0000313" key="2">
    <source>
        <dbReference type="EMBL" id="TVZ02907.1"/>
    </source>
</evidence>
<dbReference type="AlphaFoldDB" id="A0A6P2BW27"/>
<reference evidence="2 3" key="1">
    <citation type="submission" date="2018-11" db="EMBL/GenBank/DDBJ databases">
        <title>Trebonia kvetii gen.nov., sp.nov., a novel acidophilic actinobacterium, and proposal of the new actinobacterial family Treboniaceae fam. nov.</title>
        <authorList>
            <person name="Rapoport D."/>
            <person name="Sagova-Mareckova M."/>
            <person name="Sedlacek I."/>
            <person name="Provaznik J."/>
            <person name="Kralova S."/>
            <person name="Pavlinic D."/>
            <person name="Benes V."/>
            <person name="Kopecky J."/>
        </authorList>
    </citation>
    <scope>NUCLEOTIDE SEQUENCE [LARGE SCALE GENOMIC DNA]</scope>
    <source>
        <strain evidence="2 3">15Tr583</strain>
    </source>
</reference>
<dbReference type="RefSeq" id="WP_145855171.1">
    <property type="nucleotide sequence ID" value="NZ_RPFW01000004.1"/>
</dbReference>
<evidence type="ECO:0000313" key="3">
    <source>
        <dbReference type="Proteomes" id="UP000460272"/>
    </source>
</evidence>
<proteinExistence type="predicted"/>
<dbReference type="EMBL" id="RPFW01000004">
    <property type="protein sequence ID" value="TVZ02907.1"/>
    <property type="molecule type" value="Genomic_DNA"/>
</dbReference>
<gene>
    <name evidence="2" type="ORF">EAS64_20735</name>
</gene>
<feature type="region of interest" description="Disordered" evidence="1">
    <location>
        <begin position="206"/>
        <end position="235"/>
    </location>
</feature>
<sequence length="250" mass="27193">MRVNGDGLRRLALPMGPGYLASDVDELLLRVADAMDAGRPVGGLVANATLRLPEQVPVILLPQLRRRQQRPLTYEVRPVQWLLGQLRRCDDDRDRARLENDPWRELHAWDFSERPADAGPAAVYSAAQARPAQLAQGDRDAPAVTGPAHGNADAWLACGGLPGTRLRWVRTGILQSELRAEGRYVSASVRGRAPWTSWGQAGVVRVGGRASPHSGSASQRGPELPRPSGSLSRPRVPWLGTYFKLANQGG</sequence>
<dbReference type="Proteomes" id="UP000460272">
    <property type="component" value="Unassembled WGS sequence"/>
</dbReference>
<evidence type="ECO:0000256" key="1">
    <source>
        <dbReference type="SAM" id="MobiDB-lite"/>
    </source>
</evidence>
<name>A0A6P2BW27_9ACTN</name>
<organism evidence="2 3">
    <name type="scientific">Trebonia kvetii</name>
    <dbReference type="NCBI Taxonomy" id="2480626"/>
    <lineage>
        <taxon>Bacteria</taxon>
        <taxon>Bacillati</taxon>
        <taxon>Actinomycetota</taxon>
        <taxon>Actinomycetes</taxon>
        <taxon>Streptosporangiales</taxon>
        <taxon>Treboniaceae</taxon>
        <taxon>Trebonia</taxon>
    </lineage>
</organism>
<comment type="caution">
    <text evidence="2">The sequence shown here is derived from an EMBL/GenBank/DDBJ whole genome shotgun (WGS) entry which is preliminary data.</text>
</comment>